<dbReference type="Proteomes" id="UP000033074">
    <property type="component" value="Unassembled WGS sequence"/>
</dbReference>
<evidence type="ECO:0000256" key="2">
    <source>
        <dbReference type="SAM" id="Phobius"/>
    </source>
</evidence>
<feature type="compositionally biased region" description="Low complexity" evidence="1">
    <location>
        <begin position="190"/>
        <end position="202"/>
    </location>
</feature>
<keyword evidence="2" id="KW-1133">Transmembrane helix</keyword>
<feature type="compositionally biased region" description="Basic and acidic residues" evidence="1">
    <location>
        <begin position="168"/>
        <end position="180"/>
    </location>
</feature>
<proteinExistence type="predicted"/>
<sequence>MRDSFAYVKMHVMSTRFSLFSGFQRSDRSSALVKRRQHDFVRKIIVILCAAIMSLLVVSTIIDSQATQVIPVAARNIHQGSKISETDVNYIRVPQHSVFRYALAGRINSRNPLIATCEIKTGMPILQNAVSHVPDIPEGFTSIAVHLSSADHTIIPGEEVDLAFSKPVQEEGEKSDDSTKNGENAQEAGSSASKSSKNSESSKSSDEESEETEETDITQIDRRYVDVVNHVIVMRIAKSQQSSQDQQNTTTLAMPAADALRLLQAQSVNPSLAIVAMKHVNNR</sequence>
<feature type="transmembrane region" description="Helical" evidence="2">
    <location>
        <begin position="44"/>
        <end position="62"/>
    </location>
</feature>
<evidence type="ECO:0000313" key="4">
    <source>
        <dbReference type="Proteomes" id="UP000033074"/>
    </source>
</evidence>
<comment type="caution">
    <text evidence="3">The sequence shown here is derived from an EMBL/GenBank/DDBJ whole genome shotgun (WGS) entry which is preliminary data.</text>
</comment>
<gene>
    <name evidence="3" type="ORF">CGSMWGv00703Dmash_01715</name>
</gene>
<accession>I4MBJ3</accession>
<dbReference type="AlphaFoldDB" id="I4MBJ3"/>
<evidence type="ECO:0000256" key="1">
    <source>
        <dbReference type="SAM" id="MobiDB-lite"/>
    </source>
</evidence>
<protein>
    <recommendedName>
        <fullName evidence="5">SAF domain-containing protein</fullName>
    </recommendedName>
</protein>
<organism evidence="3 4">
    <name type="scientific">Gardnerella greenwoodii 00703Dmash</name>
    <dbReference type="NCBI Taxonomy" id="698960"/>
    <lineage>
        <taxon>Bacteria</taxon>
        <taxon>Bacillati</taxon>
        <taxon>Actinomycetota</taxon>
        <taxon>Actinomycetes</taxon>
        <taxon>Bifidobacteriales</taxon>
        <taxon>Bifidobacteriaceae</taxon>
        <taxon>Gardnerella</taxon>
        <taxon>Gardnerella greenwoodii</taxon>
    </lineage>
</organism>
<evidence type="ECO:0000313" key="3">
    <source>
        <dbReference type="EMBL" id="EIK86583.1"/>
    </source>
</evidence>
<keyword evidence="2" id="KW-0812">Transmembrane</keyword>
<name>I4MBJ3_9BIFI</name>
<feature type="compositionally biased region" description="Acidic residues" evidence="1">
    <location>
        <begin position="207"/>
        <end position="216"/>
    </location>
</feature>
<dbReference type="EMBL" id="ADEV01000004">
    <property type="protein sequence ID" value="EIK86583.1"/>
    <property type="molecule type" value="Genomic_DNA"/>
</dbReference>
<feature type="region of interest" description="Disordered" evidence="1">
    <location>
        <begin position="167"/>
        <end position="218"/>
    </location>
</feature>
<dbReference type="PATRIC" id="fig|698960.3.peg.334"/>
<evidence type="ECO:0008006" key="5">
    <source>
        <dbReference type="Google" id="ProtNLM"/>
    </source>
</evidence>
<reference evidence="3 4" key="1">
    <citation type="journal article" date="2012" name="J. Bacteriol.">
        <title>Comparative Genomic Analyses of 17 Clinical Isolates of Gardnerella vaginalis Provide Evidence of Multiple Genetically Isolated Clades Consistent with Subspeciation into Genovars.</title>
        <authorList>
            <person name="Ahmed A."/>
            <person name="Earl J."/>
            <person name="Retchless A."/>
            <person name="Hillier S."/>
            <person name="Rabe L."/>
            <person name="Cherpes T."/>
            <person name="Powell E."/>
            <person name="Janto B."/>
            <person name="Eutsey R."/>
            <person name="Hiller N.L."/>
            <person name="Boissy R."/>
            <person name="Dahlgreen M."/>
            <person name="Hall B."/>
            <person name="Costerton J."/>
            <person name="Post J.C."/>
            <person name="Hu F."/>
            <person name="Ehrlich G."/>
        </authorList>
    </citation>
    <scope>NUCLEOTIDE SEQUENCE [LARGE SCALE GENOMIC DNA]</scope>
    <source>
        <strain evidence="3 4">00703Dmash</strain>
    </source>
</reference>
<keyword evidence="2" id="KW-0472">Membrane</keyword>